<keyword evidence="1" id="KW-0732">Signal</keyword>
<evidence type="ECO:0000313" key="2">
    <source>
        <dbReference type="EMBL" id="CAD2189734.1"/>
    </source>
</evidence>
<organism evidence="2 3">
    <name type="scientific">Meloidogyne enterolobii</name>
    <name type="common">Root-knot nematode worm</name>
    <name type="synonym">Meloidogyne mayaguensis</name>
    <dbReference type="NCBI Taxonomy" id="390850"/>
    <lineage>
        <taxon>Eukaryota</taxon>
        <taxon>Metazoa</taxon>
        <taxon>Ecdysozoa</taxon>
        <taxon>Nematoda</taxon>
        <taxon>Chromadorea</taxon>
        <taxon>Rhabditida</taxon>
        <taxon>Tylenchina</taxon>
        <taxon>Tylenchomorpha</taxon>
        <taxon>Tylenchoidea</taxon>
        <taxon>Meloidogynidae</taxon>
        <taxon>Meloidogyninae</taxon>
        <taxon>Meloidogyne</taxon>
    </lineage>
</organism>
<name>A0A6V7WRQ6_MELEN</name>
<gene>
    <name evidence="2" type="ORF">MENT_LOCUS42473</name>
</gene>
<proteinExistence type="predicted"/>
<reference evidence="2 3" key="1">
    <citation type="submission" date="2020-08" db="EMBL/GenBank/DDBJ databases">
        <authorList>
            <person name="Koutsovoulos G."/>
            <person name="Danchin GJ E."/>
        </authorList>
    </citation>
    <scope>NUCLEOTIDE SEQUENCE [LARGE SCALE GENOMIC DNA]</scope>
</reference>
<protein>
    <submittedName>
        <fullName evidence="2">Uncharacterized protein</fullName>
    </submittedName>
</protein>
<sequence>MAIIILFIISSIFVAEFNCNNDGCIILKNGGCMSTSGTDCCSLGHKQCCSSSITIPKCIGKGVKPTKGQKCCKGKTNIKVKCT</sequence>
<comment type="caution">
    <text evidence="2">The sequence shown here is derived from an EMBL/GenBank/DDBJ whole genome shotgun (WGS) entry which is preliminary data.</text>
</comment>
<feature type="chain" id="PRO_5027632497" evidence="1">
    <location>
        <begin position="18"/>
        <end position="83"/>
    </location>
</feature>
<accession>A0A6V7WRQ6</accession>
<evidence type="ECO:0000313" key="3">
    <source>
        <dbReference type="Proteomes" id="UP000580250"/>
    </source>
</evidence>
<dbReference type="Proteomes" id="UP000580250">
    <property type="component" value="Unassembled WGS sequence"/>
</dbReference>
<evidence type="ECO:0000256" key="1">
    <source>
        <dbReference type="SAM" id="SignalP"/>
    </source>
</evidence>
<dbReference type="AlphaFoldDB" id="A0A6V7WRQ6"/>
<feature type="signal peptide" evidence="1">
    <location>
        <begin position="1"/>
        <end position="17"/>
    </location>
</feature>
<dbReference type="EMBL" id="CAJEWN010000767">
    <property type="protein sequence ID" value="CAD2189734.1"/>
    <property type="molecule type" value="Genomic_DNA"/>
</dbReference>